<evidence type="ECO:0000313" key="3">
    <source>
        <dbReference type="EMBL" id="KAF6169790.1"/>
    </source>
</evidence>
<protein>
    <submittedName>
        <fullName evidence="3">Uncharacterized protein</fullName>
    </submittedName>
</protein>
<comment type="caution">
    <text evidence="3">The sequence shown here is derived from an EMBL/GenBank/DDBJ whole genome shotgun (WGS) entry which is preliminary data.</text>
</comment>
<dbReference type="AlphaFoldDB" id="A0A7J7NRX1"/>
<evidence type="ECO:0000256" key="2">
    <source>
        <dbReference type="SAM" id="MobiDB-lite"/>
    </source>
</evidence>
<gene>
    <name evidence="3" type="ORF">GIB67_034182</name>
</gene>
<reference evidence="3 4" key="1">
    <citation type="journal article" date="2020" name="IScience">
        <title>Genome Sequencing of the Endangered Kingdonia uniflora (Circaeasteraceae, Ranunculales) Reveals Potential Mechanisms of Evolutionary Specialization.</title>
        <authorList>
            <person name="Sun Y."/>
            <person name="Deng T."/>
            <person name="Zhang A."/>
            <person name="Moore M.J."/>
            <person name="Landis J.B."/>
            <person name="Lin N."/>
            <person name="Zhang H."/>
            <person name="Zhang X."/>
            <person name="Huang J."/>
            <person name="Zhang X."/>
            <person name="Sun H."/>
            <person name="Wang H."/>
        </authorList>
    </citation>
    <scope>NUCLEOTIDE SEQUENCE [LARGE SCALE GENOMIC DNA]</scope>
    <source>
        <strain evidence="3">TB1705</strain>
        <tissue evidence="3">Leaf</tissue>
    </source>
</reference>
<feature type="region of interest" description="Disordered" evidence="2">
    <location>
        <begin position="56"/>
        <end position="86"/>
    </location>
</feature>
<feature type="compositionally biased region" description="Polar residues" evidence="2">
    <location>
        <begin position="15"/>
        <end position="29"/>
    </location>
</feature>
<name>A0A7J7NRX1_9MAGN</name>
<dbReference type="EMBL" id="JACGCM010000622">
    <property type="protein sequence ID" value="KAF6169790.1"/>
    <property type="molecule type" value="Genomic_DNA"/>
</dbReference>
<evidence type="ECO:0000256" key="1">
    <source>
        <dbReference type="SAM" id="Coils"/>
    </source>
</evidence>
<keyword evidence="4" id="KW-1185">Reference proteome</keyword>
<organism evidence="3 4">
    <name type="scientific">Kingdonia uniflora</name>
    <dbReference type="NCBI Taxonomy" id="39325"/>
    <lineage>
        <taxon>Eukaryota</taxon>
        <taxon>Viridiplantae</taxon>
        <taxon>Streptophyta</taxon>
        <taxon>Embryophyta</taxon>
        <taxon>Tracheophyta</taxon>
        <taxon>Spermatophyta</taxon>
        <taxon>Magnoliopsida</taxon>
        <taxon>Ranunculales</taxon>
        <taxon>Circaeasteraceae</taxon>
        <taxon>Kingdonia</taxon>
    </lineage>
</organism>
<keyword evidence="1" id="KW-0175">Coiled coil</keyword>
<feature type="coiled-coil region" evidence="1">
    <location>
        <begin position="313"/>
        <end position="340"/>
    </location>
</feature>
<feature type="compositionally biased region" description="Basic and acidic residues" evidence="2">
    <location>
        <begin position="64"/>
        <end position="84"/>
    </location>
</feature>
<dbReference type="Proteomes" id="UP000541444">
    <property type="component" value="Unassembled WGS sequence"/>
</dbReference>
<feature type="region of interest" description="Disordered" evidence="2">
    <location>
        <begin position="1"/>
        <end position="29"/>
    </location>
</feature>
<sequence>MTGVNKGKRQVSGEEAQTNLSKTPGTCSSAQLNLVKPSKVTLKCLKKRILKALPASGTTGSGEFAKDKRRRVEPSGESGEKVAEGRSATVDNFKEVEERARLAVLHREEDTSKMIARLVKGTWLGIEEEKSELKKSNVKLEKELTRSRTDSLKEVMQLKASHVVAISQLQVETKANLDEMVVERDRLGRHLMLKGYSEEVVDAIKADTYAKDEDEEEVEVVGIVDGLDGISRQTVLDNQGVDIKLPEETFGRGDQSKGIVVEEERRIIKRYTDKGRVERRNWETHARVIELETMNLAESTKYIEKLEENEIYHAKVDAEMTELKNEYARLESCLERLRTRFAIMVIPDASQSNLLKAIVTYFIEEVKRLESVRDTLLKALSD</sequence>
<proteinExistence type="predicted"/>
<accession>A0A7J7NRX1</accession>
<evidence type="ECO:0000313" key="4">
    <source>
        <dbReference type="Proteomes" id="UP000541444"/>
    </source>
</evidence>